<evidence type="ECO:0000256" key="1">
    <source>
        <dbReference type="ARBA" id="ARBA00000200"/>
    </source>
</evidence>
<feature type="binding site" evidence="14">
    <location>
        <position position="273"/>
    </location>
    <ligand>
        <name>a divalent metal cation</name>
        <dbReference type="ChEBI" id="CHEBI:60240"/>
    </ligand>
</feature>
<comment type="similarity">
    <text evidence="6">Belongs to the IspF family.</text>
</comment>
<comment type="caution">
    <text evidence="14">Lacks conserved residue(s) required for the propagation of feature annotation.</text>
</comment>
<feature type="domain" description="2-C-methyl-D-erythritol 2,4-cyclodiphosphate synthase" evidence="15">
    <location>
        <begin position="233"/>
        <end position="385"/>
    </location>
</feature>
<dbReference type="NCBIfam" id="TIGR00151">
    <property type="entry name" value="ispF"/>
    <property type="match status" value="1"/>
</dbReference>
<evidence type="ECO:0000256" key="3">
    <source>
        <dbReference type="ARBA" id="ARBA00001968"/>
    </source>
</evidence>
<comment type="catalytic activity">
    <reaction evidence="1 14">
        <text>4-CDP-2-C-methyl-D-erythritol 2-phosphate = 2-C-methyl-D-erythritol 2,4-cyclic diphosphate + CMP</text>
        <dbReference type="Rhea" id="RHEA:23864"/>
        <dbReference type="ChEBI" id="CHEBI:57919"/>
        <dbReference type="ChEBI" id="CHEBI:58483"/>
        <dbReference type="ChEBI" id="CHEBI:60377"/>
        <dbReference type="EC" id="4.6.1.12"/>
    </reaction>
</comment>
<dbReference type="FunFam" id="3.90.550.10:FF:000003">
    <property type="entry name" value="2-C-methyl-D-erythritol 4-phosphate cytidylyltransferase"/>
    <property type="match status" value="1"/>
</dbReference>
<feature type="binding site" evidence="14">
    <location>
        <position position="239"/>
    </location>
    <ligand>
        <name>a divalent metal cation</name>
        <dbReference type="ChEBI" id="CHEBI:60240"/>
    </ligand>
</feature>
<comment type="similarity">
    <text evidence="7">Belongs to the IspD/TarI cytidylyltransferase family. IspD subfamily.</text>
</comment>
<dbReference type="PANTHER" id="PTHR43181:SF1">
    <property type="entry name" value="2-C-METHYL-D-ERYTHRITOL 2,4-CYCLODIPHOSPHATE SYNTHASE, CHLOROPLASTIC"/>
    <property type="match status" value="1"/>
</dbReference>
<feature type="binding site" evidence="14">
    <location>
        <position position="373"/>
    </location>
    <ligand>
        <name>4-CDP-2-C-methyl-D-erythritol 2-phosphate</name>
        <dbReference type="ChEBI" id="CHEBI:57919"/>
    </ligand>
</feature>
<feature type="binding site" evidence="14">
    <location>
        <begin position="239"/>
        <end position="241"/>
    </location>
    <ligand>
        <name>4-CDP-2-C-methyl-D-erythritol 2-phosphate</name>
        <dbReference type="ChEBI" id="CHEBI:57919"/>
    </ligand>
</feature>
<evidence type="ECO:0000313" key="16">
    <source>
        <dbReference type="EMBL" id="MCT8974169.1"/>
    </source>
</evidence>
<feature type="site" description="Positions MEP for the nucleophilic attack" evidence="14">
    <location>
        <position position="156"/>
    </location>
</feature>
<feature type="site" description="Transition state stabilizer" evidence="14">
    <location>
        <position position="15"/>
    </location>
</feature>
<dbReference type="AlphaFoldDB" id="A0AAW5R2V3"/>
<keyword evidence="13 14" id="KW-0511">Multifunctional enzyme</keyword>
<comment type="function">
    <text evidence="14">Bifunctional enzyme that catalyzes the formation of 4-diphosphocytidyl-2-C-methyl-D-erythritol from CTP and 2-C-methyl-D-erythritol 4-phosphate (MEP) (IspD), and catalyzes the conversion of 4-diphosphocytidyl-2-C-methyl-D-erythritol 2-phosphate (CDP-ME2P) to 2-C-methyl-D-erythritol 2,4-cyclodiphosphate (ME-CPP) with a corresponding release of cytidine 5-monophosphate (CMP) (IspF).</text>
</comment>
<feature type="region of interest" description="2-C-methyl-D-erythritol 2,4-cyclodiphosphate synthase" evidence="14">
    <location>
        <begin position="233"/>
        <end position="392"/>
    </location>
</feature>
<evidence type="ECO:0000256" key="4">
    <source>
        <dbReference type="ARBA" id="ARBA00004709"/>
    </source>
</evidence>
<dbReference type="GO" id="GO:0050518">
    <property type="term" value="F:2-C-methyl-D-erythritol 4-phosphate cytidylyltransferase activity"/>
    <property type="evidence" value="ECO:0007669"/>
    <property type="project" value="UniProtKB-UniRule"/>
</dbReference>
<feature type="region of interest" description="2-C-methyl-D-erythritol 4-phosphate cytidylyltransferase" evidence="14">
    <location>
        <begin position="1"/>
        <end position="232"/>
    </location>
</feature>
<dbReference type="Pfam" id="PF01128">
    <property type="entry name" value="IspD"/>
    <property type="match status" value="1"/>
</dbReference>
<comment type="cofactor">
    <cofactor evidence="3 14">
        <name>a divalent metal cation</name>
        <dbReference type="ChEBI" id="CHEBI:60240"/>
    </cofactor>
</comment>
<dbReference type="HAMAP" id="MF_01520">
    <property type="entry name" value="IspDF"/>
    <property type="match status" value="1"/>
</dbReference>
<evidence type="ECO:0000313" key="17">
    <source>
        <dbReference type="Proteomes" id="UP001320898"/>
    </source>
</evidence>
<sequence length="392" mass="40746">MTTIAVIVAGGTGTRASVGDGPEPKQFRLIGGRSVVARAVAALLDHPRVDAVQVVVREGWQDRLATEISDRDGLLPAVPGGATRQASVRAGLEAIAGHAPDRVLIHDAARPFVSSAVIDRVLDGLDGPPGAIPALPVADTLKRAESKGTISATVDRDGLFAAQTPQGFRFPEILKAHRRAATIDRDFTDDAAIAEWAGIPVTLVAGDPANRKLTTPEDFAMAEALLGIARETRVGTGYDVHRFAEGDFVTLCGIEIAHDRGLLGHSDADVGLHALTDAILGAIADGDIGNHFPPSDPQWKAAASDIFLSHAAGLIAARGGTIVHADVTLICETPKIGPHRDAMRARIADILAIAIERVSVKATTSEGLGFTGRREGIAAQAVATVSLPAEGT</sequence>
<feature type="binding site" evidence="14">
    <location>
        <position position="370"/>
    </location>
    <ligand>
        <name>4-CDP-2-C-methyl-D-erythritol 2-phosphate</name>
        <dbReference type="ChEBI" id="CHEBI:57919"/>
    </ligand>
</feature>
<evidence type="ECO:0000256" key="14">
    <source>
        <dbReference type="HAMAP-Rule" id="MF_01520"/>
    </source>
</evidence>
<evidence type="ECO:0000256" key="6">
    <source>
        <dbReference type="ARBA" id="ARBA00008480"/>
    </source>
</evidence>
<evidence type="ECO:0000256" key="7">
    <source>
        <dbReference type="ARBA" id="ARBA00009789"/>
    </source>
</evidence>
<reference evidence="16 17" key="1">
    <citation type="submission" date="2022-04" db="EMBL/GenBank/DDBJ databases">
        <authorList>
            <person name="Ye Y.-Q."/>
            <person name="Du Z.-J."/>
        </authorList>
    </citation>
    <scope>NUCLEOTIDE SEQUENCE [LARGE SCALE GENOMIC DNA]</scope>
    <source>
        <strain evidence="16 17">A6E488</strain>
    </source>
</reference>
<dbReference type="InterPro" id="IPR034683">
    <property type="entry name" value="IspD/TarI"/>
</dbReference>
<evidence type="ECO:0000256" key="12">
    <source>
        <dbReference type="ARBA" id="ARBA00023239"/>
    </source>
</evidence>
<comment type="catalytic activity">
    <reaction evidence="2 14">
        <text>2-C-methyl-D-erythritol 4-phosphate + CTP + H(+) = 4-CDP-2-C-methyl-D-erythritol + diphosphate</text>
        <dbReference type="Rhea" id="RHEA:13429"/>
        <dbReference type="ChEBI" id="CHEBI:15378"/>
        <dbReference type="ChEBI" id="CHEBI:33019"/>
        <dbReference type="ChEBI" id="CHEBI:37563"/>
        <dbReference type="ChEBI" id="CHEBI:57823"/>
        <dbReference type="ChEBI" id="CHEBI:58262"/>
        <dbReference type="EC" id="2.7.7.60"/>
    </reaction>
</comment>
<gene>
    <name evidence="14" type="primary">ispDF</name>
    <name evidence="16" type="ORF">MUB46_20075</name>
</gene>
<dbReference type="EMBL" id="JALIDZ010000010">
    <property type="protein sequence ID" value="MCT8974169.1"/>
    <property type="molecule type" value="Genomic_DNA"/>
</dbReference>
<evidence type="ECO:0000259" key="15">
    <source>
        <dbReference type="Pfam" id="PF02542"/>
    </source>
</evidence>
<dbReference type="RefSeq" id="WP_261617748.1">
    <property type="nucleotide sequence ID" value="NZ_JALIDZ010000010.1"/>
</dbReference>
<dbReference type="InterPro" id="IPR026596">
    <property type="entry name" value="IspD/F"/>
</dbReference>
<evidence type="ECO:0000256" key="9">
    <source>
        <dbReference type="ARBA" id="ARBA00022695"/>
    </source>
</evidence>
<accession>A0AAW5R2V3</accession>
<keyword evidence="11 14" id="KW-0414">Isoprene biosynthesis</keyword>
<dbReference type="Pfam" id="PF02542">
    <property type="entry name" value="YgbB"/>
    <property type="match status" value="1"/>
</dbReference>
<comment type="pathway">
    <text evidence="4 14">Isoprenoid biosynthesis; isopentenyl diphosphate biosynthesis via DXP pathway; isopentenyl diphosphate from 1-deoxy-D-xylulose 5-phosphate: step 4/6.</text>
</comment>
<evidence type="ECO:0000256" key="10">
    <source>
        <dbReference type="ARBA" id="ARBA00022723"/>
    </source>
</evidence>
<dbReference type="InterPro" id="IPR029044">
    <property type="entry name" value="Nucleotide-diphossugar_trans"/>
</dbReference>
<comment type="similarity">
    <text evidence="14">In the N-terminal section; belongs to the IspD/TarI cytidylyltransferase family. IspD subfamily.</text>
</comment>
<dbReference type="PROSITE" id="PS01295">
    <property type="entry name" value="ISPD"/>
    <property type="match status" value="1"/>
</dbReference>
<dbReference type="SUPFAM" id="SSF53448">
    <property type="entry name" value="Nucleotide-diphospho-sugar transferases"/>
    <property type="match status" value="1"/>
</dbReference>
<keyword evidence="10 14" id="KW-0479">Metal-binding</keyword>
<dbReference type="GO" id="GO:0019288">
    <property type="term" value="P:isopentenyl diphosphate biosynthetic process, methylerythritol 4-phosphate pathway"/>
    <property type="evidence" value="ECO:0007669"/>
    <property type="project" value="UniProtKB-UniRule"/>
</dbReference>
<protein>
    <recommendedName>
        <fullName evidence="14">Bifunctional enzyme IspD/IspF</fullName>
    </recommendedName>
    <domain>
        <recommendedName>
            <fullName evidence="14">2-C-methyl-D-erythritol 4-phosphate cytidylyltransferase</fullName>
            <ecNumber evidence="14">2.7.7.60</ecNumber>
        </recommendedName>
        <alternativeName>
            <fullName evidence="14">4-diphosphocytidyl-2C-methyl-D-erythritol synthase</fullName>
        </alternativeName>
        <alternativeName>
            <fullName evidence="14">MEP cytidylyltransferase</fullName>
            <shortName evidence="14">MCT</shortName>
        </alternativeName>
    </domain>
    <domain>
        <recommendedName>
            <fullName evidence="14">2-C-methyl-D-erythritol 2,4-cyclodiphosphate synthase</fullName>
            <shortName evidence="14">MECDP-synthase</shortName>
            <shortName evidence="14">MECPP-synthase</shortName>
            <shortName evidence="14">MECPS</shortName>
            <ecNumber evidence="14">4.6.1.12</ecNumber>
        </recommendedName>
    </domain>
</protein>
<feature type="site" description="Transition state stabilizer" evidence="14">
    <location>
        <position position="265"/>
    </location>
</feature>
<evidence type="ECO:0000256" key="2">
    <source>
        <dbReference type="ARBA" id="ARBA00001282"/>
    </source>
</evidence>
<feature type="binding site" evidence="14">
    <location>
        <begin position="363"/>
        <end position="366"/>
    </location>
    <ligand>
        <name>4-CDP-2-C-methyl-D-erythritol 2-phosphate</name>
        <dbReference type="ChEBI" id="CHEBI:57919"/>
    </ligand>
</feature>
<feature type="binding site" evidence="14">
    <location>
        <position position="241"/>
    </location>
    <ligand>
        <name>a divalent metal cation</name>
        <dbReference type="ChEBI" id="CHEBI:60240"/>
    </ligand>
</feature>
<dbReference type="CDD" id="cd00554">
    <property type="entry name" value="MECDP_synthase"/>
    <property type="match status" value="1"/>
</dbReference>
<dbReference type="EC" id="2.7.7.60" evidence="14"/>
<feature type="site" description="Transition state stabilizer" evidence="14">
    <location>
        <position position="25"/>
    </location>
</feature>
<dbReference type="PROSITE" id="PS01350">
    <property type="entry name" value="ISPF"/>
    <property type="match status" value="1"/>
</dbReference>
<feature type="binding site" evidence="14">
    <location>
        <begin position="265"/>
        <end position="266"/>
    </location>
    <ligand>
        <name>4-CDP-2-C-methyl-D-erythritol 2-phosphate</name>
        <dbReference type="ChEBI" id="CHEBI:57919"/>
    </ligand>
</feature>
<dbReference type="GO" id="GO:0016114">
    <property type="term" value="P:terpenoid biosynthetic process"/>
    <property type="evidence" value="ECO:0007669"/>
    <property type="project" value="InterPro"/>
</dbReference>
<keyword evidence="12 14" id="KW-0456">Lyase</keyword>
<evidence type="ECO:0000256" key="13">
    <source>
        <dbReference type="ARBA" id="ARBA00023268"/>
    </source>
</evidence>
<dbReference type="GO" id="GO:0046872">
    <property type="term" value="F:metal ion binding"/>
    <property type="evidence" value="ECO:0007669"/>
    <property type="project" value="UniProtKB-KW"/>
</dbReference>
<dbReference type="HAMAP" id="MF_00107">
    <property type="entry name" value="IspF"/>
    <property type="match status" value="1"/>
</dbReference>
<proteinExistence type="inferred from homology"/>
<keyword evidence="9 14" id="KW-0548">Nucleotidyltransferase</keyword>
<dbReference type="Gene3D" id="3.30.1330.50">
    <property type="entry name" value="2-C-methyl-D-erythritol 2,4-cyclodiphosphate synthase"/>
    <property type="match status" value="1"/>
</dbReference>
<dbReference type="InterPro" id="IPR003526">
    <property type="entry name" value="MECDP_synthase"/>
</dbReference>
<dbReference type="InterPro" id="IPR018294">
    <property type="entry name" value="ISPD_synthase_CS"/>
</dbReference>
<feature type="site" description="Positions MEP for the nucleophilic attack" evidence="14">
    <location>
        <position position="212"/>
    </location>
</feature>
<dbReference type="EC" id="4.6.1.12" evidence="14"/>
<evidence type="ECO:0000256" key="5">
    <source>
        <dbReference type="ARBA" id="ARBA00004787"/>
    </source>
</evidence>
<organism evidence="16 17">
    <name type="scientific">Microbaculum marinisediminis</name>
    <dbReference type="NCBI Taxonomy" id="2931392"/>
    <lineage>
        <taxon>Bacteria</taxon>
        <taxon>Pseudomonadati</taxon>
        <taxon>Pseudomonadota</taxon>
        <taxon>Alphaproteobacteria</taxon>
        <taxon>Hyphomicrobiales</taxon>
        <taxon>Tepidamorphaceae</taxon>
        <taxon>Microbaculum</taxon>
    </lineage>
</organism>
<dbReference type="Gene3D" id="3.90.550.10">
    <property type="entry name" value="Spore Coat Polysaccharide Biosynthesis Protein SpsA, Chain A"/>
    <property type="match status" value="1"/>
</dbReference>
<evidence type="ECO:0000256" key="8">
    <source>
        <dbReference type="ARBA" id="ARBA00022679"/>
    </source>
</evidence>
<dbReference type="CDD" id="cd02516">
    <property type="entry name" value="CDP-ME_synthetase"/>
    <property type="match status" value="1"/>
</dbReference>
<dbReference type="HAMAP" id="MF_00108">
    <property type="entry name" value="IspD"/>
    <property type="match status" value="1"/>
</dbReference>
<dbReference type="NCBIfam" id="NF006899">
    <property type="entry name" value="PRK09382.1"/>
    <property type="match status" value="1"/>
</dbReference>
<comment type="similarity">
    <text evidence="14">In the C-terminal section; belongs to the IspF family.</text>
</comment>
<feature type="site" description="Transition state stabilizer" evidence="14">
    <location>
        <position position="364"/>
    </location>
</feature>
<dbReference type="InterPro" id="IPR001228">
    <property type="entry name" value="IspD"/>
</dbReference>
<keyword evidence="8 14" id="KW-0808">Transferase</keyword>
<dbReference type="Proteomes" id="UP001320898">
    <property type="component" value="Unassembled WGS sequence"/>
</dbReference>
<dbReference type="SUPFAM" id="SSF69765">
    <property type="entry name" value="IpsF-like"/>
    <property type="match status" value="1"/>
</dbReference>
<evidence type="ECO:0000256" key="11">
    <source>
        <dbReference type="ARBA" id="ARBA00023229"/>
    </source>
</evidence>
<dbReference type="GO" id="GO:0008685">
    <property type="term" value="F:2-C-methyl-D-erythritol 2,4-cyclodiphosphate synthase activity"/>
    <property type="evidence" value="ECO:0007669"/>
    <property type="project" value="UniProtKB-UniRule"/>
</dbReference>
<dbReference type="PANTHER" id="PTHR43181">
    <property type="entry name" value="2-C-METHYL-D-ERYTHRITOL 2,4-CYCLODIPHOSPHATE SYNTHASE, CHLOROPLASTIC"/>
    <property type="match status" value="1"/>
</dbReference>
<dbReference type="NCBIfam" id="TIGR00453">
    <property type="entry name" value="ispD"/>
    <property type="match status" value="1"/>
</dbReference>
<name>A0AAW5R2V3_9HYPH</name>
<dbReference type="InterPro" id="IPR020555">
    <property type="entry name" value="MECDP_synthase_CS"/>
</dbReference>
<feature type="binding site" evidence="14">
    <location>
        <begin position="287"/>
        <end position="289"/>
    </location>
    <ligand>
        <name>4-CDP-2-C-methyl-D-erythritol 2-phosphate</name>
        <dbReference type="ChEBI" id="CHEBI:57919"/>
    </ligand>
</feature>
<dbReference type="InterPro" id="IPR036571">
    <property type="entry name" value="MECDP_synthase_sf"/>
</dbReference>
<comment type="caution">
    <text evidence="16">The sequence shown here is derived from an EMBL/GenBank/DDBJ whole genome shotgun (WGS) entry which is preliminary data.</text>
</comment>
<keyword evidence="17" id="KW-1185">Reference proteome</keyword>
<comment type="pathway">
    <text evidence="5 14">Isoprenoid biosynthesis; isopentenyl diphosphate biosynthesis via DXP pathway; isopentenyl diphosphate from 1-deoxy-D-xylulose 5-phosphate: step 2/6.</text>
</comment>